<dbReference type="Proteomes" id="UP000799438">
    <property type="component" value="Unassembled WGS sequence"/>
</dbReference>
<organism evidence="1 2">
    <name type="scientific">Aplosporella prunicola CBS 121167</name>
    <dbReference type="NCBI Taxonomy" id="1176127"/>
    <lineage>
        <taxon>Eukaryota</taxon>
        <taxon>Fungi</taxon>
        <taxon>Dikarya</taxon>
        <taxon>Ascomycota</taxon>
        <taxon>Pezizomycotina</taxon>
        <taxon>Dothideomycetes</taxon>
        <taxon>Dothideomycetes incertae sedis</taxon>
        <taxon>Botryosphaeriales</taxon>
        <taxon>Aplosporellaceae</taxon>
        <taxon>Aplosporella</taxon>
    </lineage>
</organism>
<dbReference type="AlphaFoldDB" id="A0A6A6B9B2"/>
<evidence type="ECO:0000313" key="1">
    <source>
        <dbReference type="EMBL" id="KAF2139497.1"/>
    </source>
</evidence>
<name>A0A6A6B9B2_9PEZI</name>
<sequence length="154" mass="17485">MPEEKKQCEHLLSCQLSTTTRPTTPVGKCSSERSSVERGMIAETWRCLKRSPRAGIVLQSLVLIFGHEKTFWCCVKMCCYSTVDREDWVCDLRMAVPNVHAGLCSAMLRRLLGEWQSEAFGAVICTCAAWARSLVRPVFWSFSSYLGLLVWDTR</sequence>
<reference evidence="1" key="1">
    <citation type="journal article" date="2020" name="Stud. Mycol.">
        <title>101 Dothideomycetes genomes: a test case for predicting lifestyles and emergence of pathogens.</title>
        <authorList>
            <person name="Haridas S."/>
            <person name="Albert R."/>
            <person name="Binder M."/>
            <person name="Bloem J."/>
            <person name="Labutti K."/>
            <person name="Salamov A."/>
            <person name="Andreopoulos B."/>
            <person name="Baker S."/>
            <person name="Barry K."/>
            <person name="Bills G."/>
            <person name="Bluhm B."/>
            <person name="Cannon C."/>
            <person name="Castanera R."/>
            <person name="Culley D."/>
            <person name="Daum C."/>
            <person name="Ezra D."/>
            <person name="Gonzalez J."/>
            <person name="Henrissat B."/>
            <person name="Kuo A."/>
            <person name="Liang C."/>
            <person name="Lipzen A."/>
            <person name="Lutzoni F."/>
            <person name="Magnuson J."/>
            <person name="Mondo S."/>
            <person name="Nolan M."/>
            <person name="Ohm R."/>
            <person name="Pangilinan J."/>
            <person name="Park H.-J."/>
            <person name="Ramirez L."/>
            <person name="Alfaro M."/>
            <person name="Sun H."/>
            <person name="Tritt A."/>
            <person name="Yoshinaga Y."/>
            <person name="Zwiers L.-H."/>
            <person name="Turgeon B."/>
            <person name="Goodwin S."/>
            <person name="Spatafora J."/>
            <person name="Crous P."/>
            <person name="Grigoriev I."/>
        </authorList>
    </citation>
    <scope>NUCLEOTIDE SEQUENCE</scope>
    <source>
        <strain evidence="1">CBS 121167</strain>
    </source>
</reference>
<dbReference type="RefSeq" id="XP_033395210.1">
    <property type="nucleotide sequence ID" value="XM_033546911.1"/>
</dbReference>
<protein>
    <submittedName>
        <fullName evidence="1">Uncharacterized protein</fullName>
    </submittedName>
</protein>
<proteinExistence type="predicted"/>
<accession>A0A6A6B9B2</accession>
<gene>
    <name evidence="1" type="ORF">K452DRAFT_61329</name>
</gene>
<dbReference type="GeneID" id="54304418"/>
<dbReference type="EMBL" id="ML995492">
    <property type="protein sequence ID" value="KAF2139497.1"/>
    <property type="molecule type" value="Genomic_DNA"/>
</dbReference>
<evidence type="ECO:0000313" key="2">
    <source>
        <dbReference type="Proteomes" id="UP000799438"/>
    </source>
</evidence>
<keyword evidence="2" id="KW-1185">Reference proteome</keyword>